<dbReference type="SUPFAM" id="SSF55811">
    <property type="entry name" value="Nudix"/>
    <property type="match status" value="1"/>
</dbReference>
<dbReference type="EMBL" id="JBHUNF010000001">
    <property type="protein sequence ID" value="MFD2673700.1"/>
    <property type="molecule type" value="Genomic_DNA"/>
</dbReference>
<gene>
    <name evidence="3" type="ORF">ACFSUQ_00040</name>
</gene>
<dbReference type="Pfam" id="PF00293">
    <property type="entry name" value="NUDIX"/>
    <property type="match status" value="1"/>
</dbReference>
<evidence type="ECO:0000313" key="3">
    <source>
        <dbReference type="EMBL" id="MFD2673700.1"/>
    </source>
</evidence>
<evidence type="ECO:0000313" key="4">
    <source>
        <dbReference type="Proteomes" id="UP001597453"/>
    </source>
</evidence>
<evidence type="ECO:0000259" key="2">
    <source>
        <dbReference type="PROSITE" id="PS51462"/>
    </source>
</evidence>
<dbReference type="Proteomes" id="UP001597453">
    <property type="component" value="Unassembled WGS sequence"/>
</dbReference>
<keyword evidence="1" id="KW-0378">Hydrolase</keyword>
<dbReference type="InterPro" id="IPR015797">
    <property type="entry name" value="NUDIX_hydrolase-like_dom_sf"/>
</dbReference>
<dbReference type="PROSITE" id="PS51462">
    <property type="entry name" value="NUDIX"/>
    <property type="match status" value="1"/>
</dbReference>
<dbReference type="RefSeq" id="WP_066055523.1">
    <property type="nucleotide sequence ID" value="NZ_JBHUNF010000001.1"/>
</dbReference>
<protein>
    <submittedName>
        <fullName evidence="3">NUDIX domain-containing protein</fullName>
    </submittedName>
</protein>
<sequence length="227" mass="25328">MQERPNAANEIADLPETHPVTATETVHHGWVWNVASDSISYGADTIHREYIAHTSAVAILAMDAQGRVLLISQYRHPVRMRNWEIPAGLLDGGPNESPREAAVRELAEEADLQADTWHVLLDFWTTPGGSNESIRIFLARDLRPTAQPFARIHEEADIEHCWLDLDAAIDAVLDDRLHNPALLQALFAASESRRRSWRTLRDADAPWPTRSPELLPVPRALEGGGHA</sequence>
<reference evidence="4" key="1">
    <citation type="journal article" date="2019" name="Int. J. Syst. Evol. Microbiol.">
        <title>The Global Catalogue of Microorganisms (GCM) 10K type strain sequencing project: providing services to taxonomists for standard genome sequencing and annotation.</title>
        <authorList>
            <consortium name="The Broad Institute Genomics Platform"/>
            <consortium name="The Broad Institute Genome Sequencing Center for Infectious Disease"/>
            <person name="Wu L."/>
            <person name="Ma J."/>
        </authorList>
    </citation>
    <scope>NUCLEOTIDE SEQUENCE [LARGE SCALE GENOMIC DNA]</scope>
    <source>
        <strain evidence="4">TISTR 1511</strain>
    </source>
</reference>
<name>A0ABW5RG06_9MICO</name>
<organism evidence="3 4">
    <name type="scientific">Gulosibacter bifidus</name>
    <dbReference type="NCBI Taxonomy" id="272239"/>
    <lineage>
        <taxon>Bacteria</taxon>
        <taxon>Bacillati</taxon>
        <taxon>Actinomycetota</taxon>
        <taxon>Actinomycetes</taxon>
        <taxon>Micrococcales</taxon>
        <taxon>Microbacteriaceae</taxon>
        <taxon>Gulosibacter</taxon>
    </lineage>
</organism>
<dbReference type="CDD" id="cd24158">
    <property type="entry name" value="NUDIX_ADPRase_Rv1700"/>
    <property type="match status" value="1"/>
</dbReference>
<feature type="domain" description="Nudix hydrolase" evidence="2">
    <location>
        <begin position="52"/>
        <end position="186"/>
    </location>
</feature>
<dbReference type="PANTHER" id="PTHR11839">
    <property type="entry name" value="UDP/ADP-SUGAR PYROPHOSPHATASE"/>
    <property type="match status" value="1"/>
</dbReference>
<dbReference type="Gene3D" id="3.90.79.10">
    <property type="entry name" value="Nucleoside Triphosphate Pyrophosphohydrolase"/>
    <property type="match status" value="1"/>
</dbReference>
<accession>A0ABW5RG06</accession>
<keyword evidence="4" id="KW-1185">Reference proteome</keyword>
<dbReference type="PANTHER" id="PTHR11839:SF31">
    <property type="entry name" value="ADP-RIBOSE PYROPHOSPHATASE"/>
    <property type="match status" value="1"/>
</dbReference>
<evidence type="ECO:0000256" key="1">
    <source>
        <dbReference type="ARBA" id="ARBA00022801"/>
    </source>
</evidence>
<dbReference type="InterPro" id="IPR000086">
    <property type="entry name" value="NUDIX_hydrolase_dom"/>
</dbReference>
<proteinExistence type="predicted"/>
<comment type="caution">
    <text evidence="3">The sequence shown here is derived from an EMBL/GenBank/DDBJ whole genome shotgun (WGS) entry which is preliminary data.</text>
</comment>